<evidence type="ECO:0000313" key="2">
    <source>
        <dbReference type="EMBL" id="OMO77742.1"/>
    </source>
</evidence>
<evidence type="ECO:0000256" key="1">
    <source>
        <dbReference type="SAM" id="MobiDB-lite"/>
    </source>
</evidence>
<reference evidence="3" key="1">
    <citation type="submission" date="2013-09" db="EMBL/GenBank/DDBJ databases">
        <title>Corchorus olitorius genome sequencing.</title>
        <authorList>
            <person name="Alam M."/>
            <person name="Haque M.S."/>
            <person name="Islam M.S."/>
            <person name="Emdad E.M."/>
            <person name="Islam M.M."/>
            <person name="Ahmed B."/>
            <person name="Halim A."/>
            <person name="Hossen Q.M.M."/>
            <person name="Hossain M.Z."/>
            <person name="Ahmed R."/>
            <person name="Khan M.M."/>
            <person name="Islam R."/>
            <person name="Rashid M.M."/>
            <person name="Khan S.A."/>
            <person name="Rahman M.S."/>
            <person name="Alam M."/>
            <person name="Yahiya A.S."/>
            <person name="Khan M.S."/>
            <person name="Azam M.S."/>
            <person name="Haque T."/>
            <person name="Lashkar M.Z.H."/>
            <person name="Akhand A.I."/>
            <person name="Morshed G."/>
            <person name="Roy S."/>
            <person name="Uddin K.S."/>
            <person name="Rabeya T."/>
            <person name="Hossain A.S."/>
            <person name="Chowdhury A."/>
            <person name="Snigdha A.R."/>
            <person name="Mortoza M.S."/>
            <person name="Matin S.A."/>
            <person name="Hoque S.M.E."/>
            <person name="Islam M.K."/>
            <person name="Roy D.K."/>
            <person name="Haider R."/>
            <person name="Moosa M.M."/>
            <person name="Elias S.M."/>
            <person name="Hasan A.M."/>
            <person name="Jahan S."/>
            <person name="Shafiuddin M."/>
            <person name="Mahmood N."/>
            <person name="Shommy N.S."/>
        </authorList>
    </citation>
    <scope>NUCLEOTIDE SEQUENCE [LARGE SCALE GENOMIC DNA]</scope>
    <source>
        <strain evidence="3">cv. O-4</strain>
    </source>
</reference>
<sequence length="40" mass="4618">MESEPDLSPTRKYTNSNKPKPEVTKPEPAQLPAIEERVFY</sequence>
<comment type="caution">
    <text evidence="2">The sequence shown here is derived from an EMBL/GenBank/DDBJ whole genome shotgun (WGS) entry which is preliminary data.</text>
</comment>
<name>A0A1R3I563_9ROSI</name>
<gene>
    <name evidence="2" type="ORF">COLO4_25021</name>
</gene>
<proteinExistence type="predicted"/>
<dbReference type="EMBL" id="AWUE01018899">
    <property type="protein sequence ID" value="OMO77742.1"/>
    <property type="molecule type" value="Genomic_DNA"/>
</dbReference>
<keyword evidence="3" id="KW-1185">Reference proteome</keyword>
<accession>A0A1R3I563</accession>
<evidence type="ECO:0000313" key="3">
    <source>
        <dbReference type="Proteomes" id="UP000187203"/>
    </source>
</evidence>
<organism evidence="2 3">
    <name type="scientific">Corchorus olitorius</name>
    <dbReference type="NCBI Taxonomy" id="93759"/>
    <lineage>
        <taxon>Eukaryota</taxon>
        <taxon>Viridiplantae</taxon>
        <taxon>Streptophyta</taxon>
        <taxon>Embryophyta</taxon>
        <taxon>Tracheophyta</taxon>
        <taxon>Spermatophyta</taxon>
        <taxon>Magnoliopsida</taxon>
        <taxon>eudicotyledons</taxon>
        <taxon>Gunneridae</taxon>
        <taxon>Pentapetalae</taxon>
        <taxon>rosids</taxon>
        <taxon>malvids</taxon>
        <taxon>Malvales</taxon>
        <taxon>Malvaceae</taxon>
        <taxon>Grewioideae</taxon>
        <taxon>Apeibeae</taxon>
        <taxon>Corchorus</taxon>
    </lineage>
</organism>
<dbReference type="AlphaFoldDB" id="A0A1R3I563"/>
<feature type="region of interest" description="Disordered" evidence="1">
    <location>
        <begin position="1"/>
        <end position="40"/>
    </location>
</feature>
<dbReference type="Proteomes" id="UP000187203">
    <property type="component" value="Unassembled WGS sequence"/>
</dbReference>
<protein>
    <submittedName>
        <fullName evidence="2">Uncharacterized protein</fullName>
    </submittedName>
</protein>